<organism evidence="2 3">
    <name type="scientific">Psychrosphaera algicola</name>
    <dbReference type="NCBI Taxonomy" id="3023714"/>
    <lineage>
        <taxon>Bacteria</taxon>
        <taxon>Pseudomonadati</taxon>
        <taxon>Pseudomonadota</taxon>
        <taxon>Gammaproteobacteria</taxon>
        <taxon>Alteromonadales</taxon>
        <taxon>Pseudoalteromonadaceae</taxon>
        <taxon>Psychrosphaera</taxon>
    </lineage>
</organism>
<reference evidence="2 3" key="1">
    <citation type="submission" date="2023-01" db="EMBL/GenBank/DDBJ databases">
        <title>Psychrosphaera sp. nov., isolated from marine algae.</title>
        <authorList>
            <person name="Bayburt H."/>
            <person name="Choi B.J."/>
            <person name="Kim J.M."/>
            <person name="Choi D.G."/>
            <person name="Jeon C.O."/>
        </authorList>
    </citation>
    <scope>NUCLEOTIDE SEQUENCE [LARGE SCALE GENOMIC DNA]</scope>
    <source>
        <strain evidence="2 3">G1-22</strain>
    </source>
</reference>
<dbReference type="EMBL" id="JAQOMS010000002">
    <property type="protein sequence ID" value="MDC2887928.1"/>
    <property type="molecule type" value="Genomic_DNA"/>
</dbReference>
<keyword evidence="1" id="KW-0732">Signal</keyword>
<sequence length="194" mass="22137">MKLITVGLLTLLLSACVLEEDAFSDQVSFTNDSEVATFTEVDLEQRTGYFSIELTKPKQLEKRCVDTECSQTLFTHNGNYFDFSFIADGDWTKDLSMLSGEETELMLHTQVRRVNGTFYFYQDYENSNPLLFRVEAQWSDFISGDSGNGIEAYYSPVCGCVIIDLDLDDYIAYSANSTEVTSNLSNYFRFEFLL</sequence>
<comment type="caution">
    <text evidence="2">The sequence shown here is derived from an EMBL/GenBank/DDBJ whole genome shotgun (WGS) entry which is preliminary data.</text>
</comment>
<evidence type="ECO:0000313" key="2">
    <source>
        <dbReference type="EMBL" id="MDC2887928.1"/>
    </source>
</evidence>
<evidence type="ECO:0000256" key="1">
    <source>
        <dbReference type="SAM" id="SignalP"/>
    </source>
</evidence>
<keyword evidence="3" id="KW-1185">Reference proteome</keyword>
<name>A0ABT5F8R3_9GAMM</name>
<dbReference type="RefSeq" id="WP_272179685.1">
    <property type="nucleotide sequence ID" value="NZ_JAQOMS010000002.1"/>
</dbReference>
<dbReference type="Proteomes" id="UP001528411">
    <property type="component" value="Unassembled WGS sequence"/>
</dbReference>
<gene>
    <name evidence="2" type="ORF">PN838_02635</name>
</gene>
<dbReference type="PROSITE" id="PS51257">
    <property type="entry name" value="PROKAR_LIPOPROTEIN"/>
    <property type="match status" value="1"/>
</dbReference>
<evidence type="ECO:0000313" key="3">
    <source>
        <dbReference type="Proteomes" id="UP001528411"/>
    </source>
</evidence>
<accession>A0ABT5F8R3</accession>
<feature type="signal peptide" evidence="1">
    <location>
        <begin position="1"/>
        <end position="19"/>
    </location>
</feature>
<feature type="chain" id="PRO_5046311994" description="Lipoprotein" evidence="1">
    <location>
        <begin position="20"/>
        <end position="194"/>
    </location>
</feature>
<evidence type="ECO:0008006" key="4">
    <source>
        <dbReference type="Google" id="ProtNLM"/>
    </source>
</evidence>
<proteinExistence type="predicted"/>
<protein>
    <recommendedName>
        <fullName evidence="4">Lipoprotein</fullName>
    </recommendedName>
</protein>